<reference evidence="1 2" key="1">
    <citation type="submission" date="2013-02" db="EMBL/GenBank/DDBJ databases">
        <title>Genome sequence of Candida maltosa Xu316, a potential industrial strain for xylitol and ethanol production.</title>
        <authorList>
            <person name="Yu J."/>
            <person name="Wang Q."/>
            <person name="Geng X."/>
            <person name="Bao W."/>
            <person name="He P."/>
            <person name="Cai J."/>
        </authorList>
    </citation>
    <scope>NUCLEOTIDE SEQUENCE [LARGE SCALE GENOMIC DNA]</scope>
    <source>
        <strain evidence="2">Xu316</strain>
    </source>
</reference>
<evidence type="ECO:0000313" key="2">
    <source>
        <dbReference type="Proteomes" id="UP000011777"/>
    </source>
</evidence>
<name>M3JSH0_CANMX</name>
<gene>
    <name evidence="1" type="ORF">G210_5219</name>
</gene>
<dbReference type="HOGENOM" id="CLU_1815544_0_0_1"/>
<proteinExistence type="predicted"/>
<accession>M3JSH0</accession>
<comment type="caution">
    <text evidence="1">The sequence shown here is derived from an EMBL/GenBank/DDBJ whole genome shotgun (WGS) entry which is preliminary data.</text>
</comment>
<dbReference type="AlphaFoldDB" id="M3JSH0"/>
<protein>
    <submittedName>
        <fullName evidence="1">(P)ppGpp synthetase I, SpoT/RelA</fullName>
    </submittedName>
</protein>
<evidence type="ECO:0000313" key="1">
    <source>
        <dbReference type="EMBL" id="EMG45204.1"/>
    </source>
</evidence>
<keyword evidence="2" id="KW-1185">Reference proteome</keyword>
<sequence>METQQQKGQALHEVIKAIEYYKSLDDKEEADVRLDQTVSRFQNEFQISAPDLKKWLANEDKARMYEENLRTDVAGRFRMQLVRGCMRYYAAELRRLNQPITRKQLHDFYEQKAVVFRSDFQELTRATPEYIEQIIEEENLEC</sequence>
<dbReference type="Proteomes" id="UP000011777">
    <property type="component" value="Unassembled WGS sequence"/>
</dbReference>
<organism evidence="1 2">
    <name type="scientific">Candida maltosa (strain Xu316)</name>
    <name type="common">Yeast</name>
    <dbReference type="NCBI Taxonomy" id="1245528"/>
    <lineage>
        <taxon>Eukaryota</taxon>
        <taxon>Fungi</taxon>
        <taxon>Dikarya</taxon>
        <taxon>Ascomycota</taxon>
        <taxon>Saccharomycotina</taxon>
        <taxon>Pichiomycetes</taxon>
        <taxon>Debaryomycetaceae</taxon>
        <taxon>Candida/Lodderomyces clade</taxon>
        <taxon>Candida</taxon>
    </lineage>
</organism>
<dbReference type="EMBL" id="AOGT01002926">
    <property type="protein sequence ID" value="EMG45204.1"/>
    <property type="molecule type" value="Genomic_DNA"/>
</dbReference>